<evidence type="ECO:0000256" key="2">
    <source>
        <dbReference type="ARBA" id="ARBA00023125"/>
    </source>
</evidence>
<dbReference type="InterPro" id="IPR036390">
    <property type="entry name" value="WH_DNA-bd_sf"/>
</dbReference>
<dbReference type="PANTHER" id="PTHR43537">
    <property type="entry name" value="TRANSCRIPTIONAL REGULATOR, GNTR FAMILY"/>
    <property type="match status" value="1"/>
</dbReference>
<evidence type="ECO:0000313" key="7">
    <source>
        <dbReference type="Proteomes" id="UP000655523"/>
    </source>
</evidence>
<dbReference type="Gene3D" id="1.10.10.10">
    <property type="entry name" value="Winged helix-like DNA-binding domain superfamily/Winged helix DNA-binding domain"/>
    <property type="match status" value="1"/>
</dbReference>
<protein>
    <submittedName>
        <fullName evidence="6">FCD domain-containing protein</fullName>
    </submittedName>
</protein>
<dbReference type="Pfam" id="PF00392">
    <property type="entry name" value="GntR"/>
    <property type="match status" value="1"/>
</dbReference>
<dbReference type="SMART" id="SM00345">
    <property type="entry name" value="HTH_GNTR"/>
    <property type="match status" value="1"/>
</dbReference>
<dbReference type="Proteomes" id="UP000655523">
    <property type="component" value="Unassembled WGS sequence"/>
</dbReference>
<evidence type="ECO:0000259" key="5">
    <source>
        <dbReference type="PROSITE" id="PS50949"/>
    </source>
</evidence>
<dbReference type="InterPro" id="IPR008920">
    <property type="entry name" value="TF_FadR/GntR_C"/>
</dbReference>
<dbReference type="AlphaFoldDB" id="A0A972NMS1"/>
<dbReference type="SUPFAM" id="SSF46785">
    <property type="entry name" value="Winged helix' DNA-binding domain"/>
    <property type="match status" value="1"/>
</dbReference>
<dbReference type="PROSITE" id="PS50949">
    <property type="entry name" value="HTH_GNTR"/>
    <property type="match status" value="1"/>
</dbReference>
<keyword evidence="7" id="KW-1185">Reference proteome</keyword>
<keyword evidence="2" id="KW-0238">DNA-binding</keyword>
<feature type="compositionally biased region" description="Low complexity" evidence="4">
    <location>
        <begin position="240"/>
        <end position="250"/>
    </location>
</feature>
<dbReference type="Gene3D" id="1.20.120.530">
    <property type="entry name" value="GntR ligand-binding domain-like"/>
    <property type="match status" value="1"/>
</dbReference>
<feature type="domain" description="HTH gntR-type" evidence="5">
    <location>
        <begin position="7"/>
        <end position="74"/>
    </location>
</feature>
<reference evidence="6 7" key="1">
    <citation type="submission" date="2019-11" db="EMBL/GenBank/DDBJ databases">
        <title>Metabolism of dissolved organic matter in forest soils.</title>
        <authorList>
            <person name="Cyle K.T."/>
            <person name="Wilhelm R.C."/>
            <person name="Martinez C.E."/>
        </authorList>
    </citation>
    <scope>NUCLEOTIDE SEQUENCE [LARGE SCALE GENOMIC DNA]</scope>
    <source>
        <strain evidence="6 7">5N</strain>
    </source>
</reference>
<dbReference type="GO" id="GO:0003677">
    <property type="term" value="F:DNA binding"/>
    <property type="evidence" value="ECO:0007669"/>
    <property type="project" value="UniProtKB-KW"/>
</dbReference>
<evidence type="ECO:0000256" key="4">
    <source>
        <dbReference type="SAM" id="MobiDB-lite"/>
    </source>
</evidence>
<dbReference type="GO" id="GO:0003700">
    <property type="term" value="F:DNA-binding transcription factor activity"/>
    <property type="evidence" value="ECO:0007669"/>
    <property type="project" value="InterPro"/>
</dbReference>
<dbReference type="PANTHER" id="PTHR43537:SF20">
    <property type="entry name" value="HTH-TYPE TRANSCRIPTIONAL REPRESSOR GLAR"/>
    <property type="match status" value="1"/>
</dbReference>
<dbReference type="SUPFAM" id="SSF48008">
    <property type="entry name" value="GntR ligand-binding domain-like"/>
    <property type="match status" value="1"/>
</dbReference>
<gene>
    <name evidence="6" type="ORF">GNZ13_11020</name>
</gene>
<keyword evidence="1" id="KW-0805">Transcription regulation</keyword>
<evidence type="ECO:0000313" key="6">
    <source>
        <dbReference type="EMBL" id="NPT55114.1"/>
    </source>
</evidence>
<organism evidence="6 7">
    <name type="scientific">Paraburkholderia elongata</name>
    <dbReference type="NCBI Taxonomy" id="2675747"/>
    <lineage>
        <taxon>Bacteria</taxon>
        <taxon>Pseudomonadati</taxon>
        <taxon>Pseudomonadota</taxon>
        <taxon>Betaproteobacteria</taxon>
        <taxon>Burkholderiales</taxon>
        <taxon>Burkholderiaceae</taxon>
        <taxon>Paraburkholderia</taxon>
    </lineage>
</organism>
<dbReference type="InterPro" id="IPR011711">
    <property type="entry name" value="GntR_C"/>
</dbReference>
<feature type="region of interest" description="Disordered" evidence="4">
    <location>
        <begin position="226"/>
        <end position="250"/>
    </location>
</feature>
<comment type="caution">
    <text evidence="6">The sequence shown here is derived from an EMBL/GenBank/DDBJ whole genome shotgun (WGS) entry which is preliminary data.</text>
</comment>
<proteinExistence type="predicted"/>
<dbReference type="CDD" id="cd07377">
    <property type="entry name" value="WHTH_GntR"/>
    <property type="match status" value="1"/>
</dbReference>
<name>A0A972NMS1_9BURK</name>
<keyword evidence="3" id="KW-0804">Transcription</keyword>
<dbReference type="EMBL" id="WOEZ01000050">
    <property type="protein sequence ID" value="NPT55114.1"/>
    <property type="molecule type" value="Genomic_DNA"/>
</dbReference>
<dbReference type="Pfam" id="PF07729">
    <property type="entry name" value="FCD"/>
    <property type="match status" value="1"/>
</dbReference>
<dbReference type="InterPro" id="IPR000524">
    <property type="entry name" value="Tscrpt_reg_HTH_GntR"/>
</dbReference>
<evidence type="ECO:0000256" key="3">
    <source>
        <dbReference type="ARBA" id="ARBA00023163"/>
    </source>
</evidence>
<sequence>MATTNSASLTQTAYERLRADLLSCKLKPDEQLKISQLCEQLDVSLGAVREALSRLTSEGLVIAEPQRGFRVAPVSLDDLKDLTRVRIQIETSCLERAMACGNMNWETNLVAAYYRLSRTPERVEDGDGVRLADAWREAHNQFHECLIAACDSPWLLRIREQLYMQTERYRQLSVPLQKVKRDTNTEHEALMNAALARDTAKAAELLDAHLTRTMNILVAGFEPQAGAADAAPPARRKASARGSRSLAAAD</sequence>
<evidence type="ECO:0000256" key="1">
    <source>
        <dbReference type="ARBA" id="ARBA00023015"/>
    </source>
</evidence>
<dbReference type="InterPro" id="IPR036388">
    <property type="entry name" value="WH-like_DNA-bd_sf"/>
</dbReference>
<dbReference type="SMART" id="SM00895">
    <property type="entry name" value="FCD"/>
    <property type="match status" value="1"/>
</dbReference>
<dbReference type="RefSeq" id="WP_172163480.1">
    <property type="nucleotide sequence ID" value="NZ_WOEZ01000050.1"/>
</dbReference>
<accession>A0A972NMS1</accession>